<accession>A0A6J1FKR4</accession>
<dbReference type="Pfam" id="PF05678">
    <property type="entry name" value="VQ"/>
    <property type="match status" value="1"/>
</dbReference>
<dbReference type="PANTHER" id="PTHR33624">
    <property type="entry name" value="SIGMA FACTOR BINDING PROTEIN 1, CHLOROPLASTIC"/>
    <property type="match status" value="1"/>
</dbReference>
<reference evidence="4" key="1">
    <citation type="submission" date="2025-08" db="UniProtKB">
        <authorList>
            <consortium name="RefSeq"/>
        </authorList>
    </citation>
    <scope>IDENTIFICATION</scope>
    <source>
        <tissue evidence="4">Young leaves</tissue>
    </source>
</reference>
<name>A0A6J1FKR4_CUCMO</name>
<dbReference type="GeneID" id="111446639"/>
<dbReference type="RefSeq" id="XP_022941301.1">
    <property type="nucleotide sequence ID" value="XM_023085533.1"/>
</dbReference>
<evidence type="ECO:0000259" key="2">
    <source>
        <dbReference type="Pfam" id="PF05678"/>
    </source>
</evidence>
<dbReference type="InterPro" id="IPR008889">
    <property type="entry name" value="VQ"/>
</dbReference>
<gene>
    <name evidence="4" type="primary">LOC111446639</name>
</gene>
<proteinExistence type="predicted"/>
<dbReference type="Proteomes" id="UP000504609">
    <property type="component" value="Unplaced"/>
</dbReference>
<evidence type="ECO:0000313" key="4">
    <source>
        <dbReference type="RefSeq" id="XP_022941301.1"/>
    </source>
</evidence>
<evidence type="ECO:0000313" key="3">
    <source>
        <dbReference type="Proteomes" id="UP000504609"/>
    </source>
</evidence>
<feature type="region of interest" description="Disordered" evidence="1">
    <location>
        <begin position="58"/>
        <end position="84"/>
    </location>
</feature>
<dbReference type="PANTHER" id="PTHR33624:SF2">
    <property type="entry name" value="SIGMA FACTOR BINDING PROTEIN 1, CHLOROPLASTIC"/>
    <property type="match status" value="1"/>
</dbReference>
<feature type="domain" description="VQ" evidence="2">
    <location>
        <begin position="36"/>
        <end position="62"/>
    </location>
</feature>
<organism evidence="3 4">
    <name type="scientific">Cucurbita moschata</name>
    <name type="common">Winter crookneck squash</name>
    <name type="synonym">Cucurbita pepo var. moschata</name>
    <dbReference type="NCBI Taxonomy" id="3662"/>
    <lineage>
        <taxon>Eukaryota</taxon>
        <taxon>Viridiplantae</taxon>
        <taxon>Streptophyta</taxon>
        <taxon>Embryophyta</taxon>
        <taxon>Tracheophyta</taxon>
        <taxon>Spermatophyta</taxon>
        <taxon>Magnoliopsida</taxon>
        <taxon>eudicotyledons</taxon>
        <taxon>Gunneridae</taxon>
        <taxon>Pentapetalae</taxon>
        <taxon>rosids</taxon>
        <taxon>fabids</taxon>
        <taxon>Cucurbitales</taxon>
        <taxon>Cucurbitaceae</taxon>
        <taxon>Cucurbiteae</taxon>
        <taxon>Cucurbita</taxon>
    </lineage>
</organism>
<keyword evidence="3" id="KW-1185">Reference proteome</keyword>
<sequence length="128" mass="14318">MESSLVGRDVEEGRKERRRNRKPCDRKNQPLKVVYISNPMRVQASAAEFRGLVQELTGQDAPKFPPSASSASVQTPETNVRKIQDDDDDEQLLLHWAAMEDSSDGFLGGSYESSEGIFMRDMVDKLAA</sequence>
<protein>
    <submittedName>
        <fullName evidence="4">Uncharacterized protein LOC111446639</fullName>
    </submittedName>
</protein>
<dbReference type="InterPro" id="IPR039335">
    <property type="entry name" value="SIB1/2"/>
</dbReference>
<evidence type="ECO:0000256" key="1">
    <source>
        <dbReference type="SAM" id="MobiDB-lite"/>
    </source>
</evidence>
<feature type="region of interest" description="Disordered" evidence="1">
    <location>
        <begin position="1"/>
        <end position="30"/>
    </location>
</feature>
<dbReference type="KEGG" id="cmos:111446639"/>
<dbReference type="AlphaFoldDB" id="A0A6J1FKR4"/>